<feature type="domain" description="Acyl-CoA dehydrogenase/oxidase N-terminal" evidence="12">
    <location>
        <begin position="7"/>
        <end position="117"/>
    </location>
</feature>
<dbReference type="EMBL" id="QDKP01000010">
    <property type="protein sequence ID" value="PVM88275.1"/>
    <property type="molecule type" value="Genomic_DNA"/>
</dbReference>
<dbReference type="InterPro" id="IPR036250">
    <property type="entry name" value="AcylCo_DH-like_C"/>
</dbReference>
<evidence type="ECO:0000256" key="2">
    <source>
        <dbReference type="ARBA" id="ARBA00005109"/>
    </source>
</evidence>
<dbReference type="Pfam" id="PF00441">
    <property type="entry name" value="Acyl-CoA_dh_1"/>
    <property type="match status" value="1"/>
</dbReference>
<sequence length="379" mass="41336">MDFALNDDQRAIQDMASGFAAERLAPHSAQWDEHKHFPVDVLREAAGLGFAGIYVNDDVGGSGLSRLDASIIFEALSYGDVPVAAYLTIHNMASWMIDRFGSESLRQRYLPRLTTMELIASYCLTEPGSGSDAAGMRTTARLDGDHYVLNGGKAFISGGGVSDVYVVMARTGGDGPKGVSAFVVEKGAAGLSFGANERKMGWNAQPTAQVNFDDCRVPVENRIGQEGEGFRFAMMGLDGGRLNIASCSLGGAQFALDTAKAYLETRNQFGRPLKDFQALQFKLADMATELEAARLMVRRAAHALDNRDPQATKLCAMAKRFATDAGFQVANDALQLHGGYGYLQDYPLERIVRDLRVHQILEGTNEIMRVIIAREMFRQ</sequence>
<evidence type="ECO:0000259" key="12">
    <source>
        <dbReference type="Pfam" id="PF02771"/>
    </source>
</evidence>
<dbReference type="PANTHER" id="PTHR43831">
    <property type="entry name" value="ISOBUTYRYL-COA DEHYDROGENASE"/>
    <property type="match status" value="1"/>
</dbReference>
<name>A0A2T9JX31_9CAUL</name>
<comment type="caution">
    <text evidence="13">The sequence shown here is derived from an EMBL/GenBank/DDBJ whole genome shotgun (WGS) entry which is preliminary data.</text>
</comment>
<dbReference type="InterPro" id="IPR009075">
    <property type="entry name" value="AcylCo_DH/oxidase_C"/>
</dbReference>
<dbReference type="RefSeq" id="WP_116564188.1">
    <property type="nucleotide sequence ID" value="NZ_QDKP01000010.1"/>
</dbReference>
<evidence type="ECO:0000256" key="9">
    <source>
        <dbReference type="RuleBase" id="RU362125"/>
    </source>
</evidence>
<keyword evidence="5 9" id="KW-0285">Flavoprotein</keyword>
<reference evidence="13 14" key="1">
    <citation type="submission" date="2018-04" db="EMBL/GenBank/DDBJ databases">
        <title>The genome sequence of Caulobacter sp. 736.</title>
        <authorList>
            <person name="Gao J."/>
            <person name="Sun J."/>
        </authorList>
    </citation>
    <scope>NUCLEOTIDE SEQUENCE [LARGE SCALE GENOMIC DNA]</scope>
    <source>
        <strain evidence="13 14">736</strain>
    </source>
</reference>
<comment type="similarity">
    <text evidence="3 9">Belongs to the acyl-CoA dehydrogenase family.</text>
</comment>
<evidence type="ECO:0000256" key="7">
    <source>
        <dbReference type="ARBA" id="ARBA00023002"/>
    </source>
</evidence>
<dbReference type="PANTHER" id="PTHR43831:SF1">
    <property type="entry name" value="ISOBUTYRYL-COA DEHYDROGENASE, MITOCHONDRIAL"/>
    <property type="match status" value="1"/>
</dbReference>
<organism evidence="13 14">
    <name type="scientific">Caulobacter radicis</name>
    <dbReference type="NCBI Taxonomy" id="2172650"/>
    <lineage>
        <taxon>Bacteria</taxon>
        <taxon>Pseudomonadati</taxon>
        <taxon>Pseudomonadota</taxon>
        <taxon>Alphaproteobacteria</taxon>
        <taxon>Caulobacterales</taxon>
        <taxon>Caulobacteraceae</taxon>
        <taxon>Caulobacter</taxon>
    </lineage>
</organism>
<keyword evidence="7 9" id="KW-0560">Oxidoreductase</keyword>
<dbReference type="PIRSF" id="PIRSF016578">
    <property type="entry name" value="HsaA"/>
    <property type="match status" value="1"/>
</dbReference>
<dbReference type="CDD" id="cd01162">
    <property type="entry name" value="IBD"/>
    <property type="match status" value="1"/>
</dbReference>
<dbReference type="FunFam" id="2.40.110.10:FF:000001">
    <property type="entry name" value="Acyl-CoA dehydrogenase, mitochondrial"/>
    <property type="match status" value="1"/>
</dbReference>
<feature type="domain" description="Acyl-CoA dehydrogenase/oxidase C-terminal" evidence="10">
    <location>
        <begin position="227"/>
        <end position="376"/>
    </location>
</feature>
<evidence type="ECO:0000259" key="11">
    <source>
        <dbReference type="Pfam" id="PF02770"/>
    </source>
</evidence>
<feature type="domain" description="Acyl-CoA oxidase/dehydrogenase middle" evidence="11">
    <location>
        <begin position="122"/>
        <end position="215"/>
    </location>
</feature>
<dbReference type="InterPro" id="IPR006091">
    <property type="entry name" value="Acyl-CoA_Oxase/DH_mid-dom"/>
</dbReference>
<dbReference type="Gene3D" id="2.40.110.10">
    <property type="entry name" value="Butyryl-CoA Dehydrogenase, subunit A, domain 2"/>
    <property type="match status" value="1"/>
</dbReference>
<dbReference type="InterPro" id="IPR046373">
    <property type="entry name" value="Acyl-CoA_Oxase/DH_mid-dom_sf"/>
</dbReference>
<dbReference type="InterPro" id="IPR037069">
    <property type="entry name" value="AcylCoA_DH/ox_N_sf"/>
</dbReference>
<dbReference type="InterPro" id="IPR052547">
    <property type="entry name" value="Mito_Isobutyryl-CoADH"/>
</dbReference>
<dbReference type="InterPro" id="IPR009100">
    <property type="entry name" value="AcylCoA_DH/oxidase_NM_dom_sf"/>
</dbReference>
<evidence type="ECO:0000259" key="10">
    <source>
        <dbReference type="Pfam" id="PF00441"/>
    </source>
</evidence>
<dbReference type="GO" id="GO:0050660">
    <property type="term" value="F:flavin adenine dinucleotide binding"/>
    <property type="evidence" value="ECO:0007669"/>
    <property type="project" value="InterPro"/>
</dbReference>
<evidence type="ECO:0000313" key="14">
    <source>
        <dbReference type="Proteomes" id="UP000244913"/>
    </source>
</evidence>
<accession>A0A2T9JX31</accession>
<dbReference type="InterPro" id="IPR013786">
    <property type="entry name" value="AcylCoA_DH/ox_N"/>
</dbReference>
<dbReference type="PROSITE" id="PS00072">
    <property type="entry name" value="ACYL_COA_DH_1"/>
    <property type="match status" value="1"/>
</dbReference>
<evidence type="ECO:0000313" key="13">
    <source>
        <dbReference type="EMBL" id="PVM88275.1"/>
    </source>
</evidence>
<protein>
    <submittedName>
        <fullName evidence="13">Acyl-CoA dehydrogenase</fullName>
    </submittedName>
</protein>
<comment type="cofactor">
    <cofactor evidence="1 9">
        <name>FAD</name>
        <dbReference type="ChEBI" id="CHEBI:57692"/>
    </cofactor>
</comment>
<dbReference type="AlphaFoldDB" id="A0A2T9JX31"/>
<dbReference type="Gene3D" id="1.20.140.10">
    <property type="entry name" value="Butyryl-CoA Dehydrogenase, subunit A, domain 3"/>
    <property type="match status" value="1"/>
</dbReference>
<feature type="active site" description="Proton acceptor" evidence="8">
    <location>
        <position position="362"/>
    </location>
</feature>
<dbReference type="Pfam" id="PF02771">
    <property type="entry name" value="Acyl-CoA_dh_N"/>
    <property type="match status" value="1"/>
</dbReference>
<evidence type="ECO:0000256" key="4">
    <source>
        <dbReference type="ARBA" id="ARBA00022456"/>
    </source>
</evidence>
<dbReference type="Proteomes" id="UP000244913">
    <property type="component" value="Unassembled WGS sequence"/>
</dbReference>
<dbReference type="InterPro" id="IPR034178">
    <property type="entry name" value="IBD"/>
</dbReference>
<evidence type="ECO:0000256" key="5">
    <source>
        <dbReference type="ARBA" id="ARBA00022630"/>
    </source>
</evidence>
<dbReference type="Pfam" id="PF02770">
    <property type="entry name" value="Acyl-CoA_dh_M"/>
    <property type="match status" value="1"/>
</dbReference>
<dbReference type="SUPFAM" id="SSF56645">
    <property type="entry name" value="Acyl-CoA dehydrogenase NM domain-like"/>
    <property type="match status" value="1"/>
</dbReference>
<dbReference type="PROSITE" id="PS00073">
    <property type="entry name" value="ACYL_COA_DH_2"/>
    <property type="match status" value="1"/>
</dbReference>
<dbReference type="GO" id="GO:0003995">
    <property type="term" value="F:acyl-CoA dehydrogenase activity"/>
    <property type="evidence" value="ECO:0007669"/>
    <property type="project" value="InterPro"/>
</dbReference>
<evidence type="ECO:0000256" key="1">
    <source>
        <dbReference type="ARBA" id="ARBA00001974"/>
    </source>
</evidence>
<dbReference type="Gene3D" id="1.10.540.10">
    <property type="entry name" value="Acyl-CoA dehydrogenase/oxidase, N-terminal domain"/>
    <property type="match status" value="1"/>
</dbReference>
<evidence type="ECO:0000256" key="3">
    <source>
        <dbReference type="ARBA" id="ARBA00009347"/>
    </source>
</evidence>
<dbReference type="FunFam" id="1.20.140.10:FF:000001">
    <property type="entry name" value="Acyl-CoA dehydrogenase"/>
    <property type="match status" value="1"/>
</dbReference>
<keyword evidence="14" id="KW-1185">Reference proteome</keyword>
<proteinExistence type="inferred from homology"/>
<keyword evidence="6 9" id="KW-0274">FAD</keyword>
<evidence type="ECO:0000256" key="8">
    <source>
        <dbReference type="PIRSR" id="PIRSR634178-1"/>
    </source>
</evidence>
<evidence type="ECO:0000256" key="6">
    <source>
        <dbReference type="ARBA" id="ARBA00022827"/>
    </source>
</evidence>
<comment type="pathway">
    <text evidence="2">Amino-acid degradation; L-valine degradation.</text>
</comment>
<dbReference type="GO" id="GO:0006629">
    <property type="term" value="P:lipid metabolic process"/>
    <property type="evidence" value="ECO:0007669"/>
    <property type="project" value="InterPro"/>
</dbReference>
<dbReference type="SUPFAM" id="SSF47203">
    <property type="entry name" value="Acyl-CoA dehydrogenase C-terminal domain-like"/>
    <property type="match status" value="1"/>
</dbReference>
<dbReference type="InterPro" id="IPR006089">
    <property type="entry name" value="Acyl-CoA_DH_CS"/>
</dbReference>
<keyword evidence="4" id="KW-0101">Branched-chain amino acid catabolism</keyword>
<dbReference type="GO" id="GO:0009083">
    <property type="term" value="P:branched-chain amino acid catabolic process"/>
    <property type="evidence" value="ECO:0007669"/>
    <property type="project" value="UniProtKB-KW"/>
</dbReference>
<gene>
    <name evidence="13" type="ORF">DDF65_01845</name>
</gene>